<keyword evidence="3" id="KW-0731">Sigma factor</keyword>
<evidence type="ECO:0000256" key="2">
    <source>
        <dbReference type="ARBA" id="ARBA00023015"/>
    </source>
</evidence>
<sequence>MLYIWGGGLLMKDECLIRSAFAQNTKKGCELLFRRYYANLCNHALRFVHSREVAEDIVAEVFAVFIQNRTFEQITYSYRAYLYKSVRHRAYNYLKWNVNRTAPLDGINMQAVTSAYNPFETLHFNELYAHVEQVVEQLPAQCRRAYVLKRVEGKSLEEIATELEITSKSVEALITRALSRLRSKLKNHCFM</sequence>
<dbReference type="SUPFAM" id="SSF88946">
    <property type="entry name" value="Sigma2 domain of RNA polymerase sigma factors"/>
    <property type="match status" value="1"/>
</dbReference>
<name>A0AAE3UJT8_9BACT</name>
<dbReference type="InterPro" id="IPR013325">
    <property type="entry name" value="RNA_pol_sigma_r2"/>
</dbReference>
<dbReference type="Pfam" id="PF04542">
    <property type="entry name" value="Sigma70_r2"/>
    <property type="match status" value="1"/>
</dbReference>
<keyword evidence="4" id="KW-0804">Transcription</keyword>
<dbReference type="InterPro" id="IPR013249">
    <property type="entry name" value="RNA_pol_sigma70_r4_t2"/>
</dbReference>
<evidence type="ECO:0000256" key="4">
    <source>
        <dbReference type="ARBA" id="ARBA00023163"/>
    </source>
</evidence>
<evidence type="ECO:0000259" key="6">
    <source>
        <dbReference type="Pfam" id="PF08281"/>
    </source>
</evidence>
<protein>
    <submittedName>
        <fullName evidence="7">RNA polymerase sigma-70 factor</fullName>
    </submittedName>
</protein>
<dbReference type="PANTHER" id="PTHR43133:SF46">
    <property type="entry name" value="RNA POLYMERASE SIGMA-70 FACTOR ECF SUBFAMILY"/>
    <property type="match status" value="1"/>
</dbReference>
<dbReference type="SUPFAM" id="SSF88659">
    <property type="entry name" value="Sigma3 and sigma4 domains of RNA polymerase sigma factors"/>
    <property type="match status" value="1"/>
</dbReference>
<dbReference type="CDD" id="cd06171">
    <property type="entry name" value="Sigma70_r4"/>
    <property type="match status" value="1"/>
</dbReference>
<comment type="caution">
    <text evidence="7">The sequence shown here is derived from an EMBL/GenBank/DDBJ whole genome shotgun (WGS) entry which is preliminary data.</text>
</comment>
<dbReference type="Pfam" id="PF08281">
    <property type="entry name" value="Sigma70_r4_2"/>
    <property type="match status" value="1"/>
</dbReference>
<keyword evidence="2" id="KW-0805">Transcription regulation</keyword>
<dbReference type="Proteomes" id="UP001232063">
    <property type="component" value="Unassembled WGS sequence"/>
</dbReference>
<dbReference type="AlphaFoldDB" id="A0AAE3UJT8"/>
<evidence type="ECO:0000313" key="8">
    <source>
        <dbReference type="Proteomes" id="UP001232063"/>
    </source>
</evidence>
<dbReference type="Gene3D" id="1.10.10.10">
    <property type="entry name" value="Winged helix-like DNA-binding domain superfamily/Winged helix DNA-binding domain"/>
    <property type="match status" value="1"/>
</dbReference>
<comment type="similarity">
    <text evidence="1">Belongs to the sigma-70 factor family. ECF subfamily.</text>
</comment>
<gene>
    <name evidence="7" type="ORF">QNI22_33890</name>
</gene>
<dbReference type="EMBL" id="JASJOU010000017">
    <property type="protein sequence ID" value="MDJ1505698.1"/>
    <property type="molecule type" value="Genomic_DNA"/>
</dbReference>
<reference evidence="7" key="1">
    <citation type="submission" date="2023-05" db="EMBL/GenBank/DDBJ databases">
        <authorList>
            <person name="Zhang X."/>
        </authorList>
    </citation>
    <scope>NUCLEOTIDE SEQUENCE</scope>
    <source>
        <strain evidence="7">BD1B2-1</strain>
    </source>
</reference>
<evidence type="ECO:0000256" key="3">
    <source>
        <dbReference type="ARBA" id="ARBA00023082"/>
    </source>
</evidence>
<dbReference type="InterPro" id="IPR007627">
    <property type="entry name" value="RNA_pol_sigma70_r2"/>
</dbReference>
<dbReference type="PANTHER" id="PTHR43133">
    <property type="entry name" value="RNA POLYMERASE ECF-TYPE SIGMA FACTO"/>
    <property type="match status" value="1"/>
</dbReference>
<dbReference type="InterPro" id="IPR013324">
    <property type="entry name" value="RNA_pol_sigma_r3/r4-like"/>
</dbReference>
<dbReference type="GO" id="GO:0006352">
    <property type="term" value="P:DNA-templated transcription initiation"/>
    <property type="evidence" value="ECO:0007669"/>
    <property type="project" value="InterPro"/>
</dbReference>
<dbReference type="InterPro" id="IPR039425">
    <property type="entry name" value="RNA_pol_sigma-70-like"/>
</dbReference>
<organism evidence="7 8">
    <name type="scientific">Xanthocytophaga agilis</name>
    <dbReference type="NCBI Taxonomy" id="3048010"/>
    <lineage>
        <taxon>Bacteria</taxon>
        <taxon>Pseudomonadati</taxon>
        <taxon>Bacteroidota</taxon>
        <taxon>Cytophagia</taxon>
        <taxon>Cytophagales</taxon>
        <taxon>Rhodocytophagaceae</taxon>
        <taxon>Xanthocytophaga</taxon>
    </lineage>
</organism>
<dbReference type="GO" id="GO:0003677">
    <property type="term" value="F:DNA binding"/>
    <property type="evidence" value="ECO:0007669"/>
    <property type="project" value="InterPro"/>
</dbReference>
<dbReference type="InterPro" id="IPR014327">
    <property type="entry name" value="RNA_pol_sigma70_bacteroid"/>
</dbReference>
<evidence type="ECO:0000256" key="1">
    <source>
        <dbReference type="ARBA" id="ARBA00010641"/>
    </source>
</evidence>
<proteinExistence type="inferred from homology"/>
<keyword evidence="8" id="KW-1185">Reference proteome</keyword>
<evidence type="ECO:0000259" key="5">
    <source>
        <dbReference type="Pfam" id="PF04542"/>
    </source>
</evidence>
<feature type="domain" description="RNA polymerase sigma factor 70 region 4 type 2" evidence="6">
    <location>
        <begin position="131"/>
        <end position="181"/>
    </location>
</feature>
<dbReference type="NCBIfam" id="TIGR02985">
    <property type="entry name" value="Sig70_bacteroi1"/>
    <property type="match status" value="1"/>
</dbReference>
<accession>A0AAE3UJT8</accession>
<dbReference type="NCBIfam" id="TIGR02937">
    <property type="entry name" value="sigma70-ECF"/>
    <property type="match status" value="1"/>
</dbReference>
<dbReference type="Gene3D" id="1.10.1740.10">
    <property type="match status" value="1"/>
</dbReference>
<dbReference type="InterPro" id="IPR014284">
    <property type="entry name" value="RNA_pol_sigma-70_dom"/>
</dbReference>
<dbReference type="GO" id="GO:0016987">
    <property type="term" value="F:sigma factor activity"/>
    <property type="evidence" value="ECO:0007669"/>
    <property type="project" value="UniProtKB-KW"/>
</dbReference>
<feature type="domain" description="RNA polymerase sigma-70 region 2" evidence="5">
    <location>
        <begin position="32"/>
        <end position="95"/>
    </location>
</feature>
<dbReference type="InterPro" id="IPR036388">
    <property type="entry name" value="WH-like_DNA-bd_sf"/>
</dbReference>
<evidence type="ECO:0000313" key="7">
    <source>
        <dbReference type="EMBL" id="MDJ1505698.1"/>
    </source>
</evidence>